<reference evidence="6 7" key="1">
    <citation type="submission" date="2021-08" db="EMBL/GenBank/DDBJ databases">
        <authorList>
            <person name="Tuo L."/>
        </authorList>
    </citation>
    <scope>NUCLEOTIDE SEQUENCE [LARGE SCALE GENOMIC DNA]</scope>
    <source>
        <strain evidence="6 7">JCM 31229</strain>
    </source>
</reference>
<dbReference type="InterPro" id="IPR016169">
    <property type="entry name" value="FAD-bd_PCMH_sub2"/>
</dbReference>
<dbReference type="Gene3D" id="3.30.70.2190">
    <property type="match status" value="1"/>
</dbReference>
<dbReference type="Pfam" id="PF01565">
    <property type="entry name" value="FAD_binding_4"/>
    <property type="match status" value="1"/>
</dbReference>
<dbReference type="Proteomes" id="UP000706039">
    <property type="component" value="Unassembled WGS sequence"/>
</dbReference>
<keyword evidence="4" id="KW-0560">Oxidoreductase</keyword>
<evidence type="ECO:0000313" key="6">
    <source>
        <dbReference type="EMBL" id="MBY8820946.1"/>
    </source>
</evidence>
<dbReference type="EMBL" id="JAINVV010000001">
    <property type="protein sequence ID" value="MBY8820946.1"/>
    <property type="molecule type" value="Genomic_DNA"/>
</dbReference>
<evidence type="ECO:0000256" key="4">
    <source>
        <dbReference type="ARBA" id="ARBA00023002"/>
    </source>
</evidence>
<dbReference type="InterPro" id="IPR051264">
    <property type="entry name" value="FAD-oxidored/transferase_4"/>
</dbReference>
<dbReference type="InterPro" id="IPR006094">
    <property type="entry name" value="Oxid_FAD_bind_N"/>
</dbReference>
<comment type="cofactor">
    <cofactor evidence="1">
        <name>FAD</name>
        <dbReference type="ChEBI" id="CHEBI:57692"/>
    </cofactor>
</comment>
<evidence type="ECO:0000259" key="5">
    <source>
        <dbReference type="PROSITE" id="PS51387"/>
    </source>
</evidence>
<protein>
    <submittedName>
        <fullName evidence="6">FAD-binding oxidoreductase</fullName>
    </submittedName>
</protein>
<dbReference type="InterPro" id="IPR016167">
    <property type="entry name" value="FAD-bd_PCMH_sub1"/>
</dbReference>
<dbReference type="PANTHER" id="PTHR43716">
    <property type="entry name" value="D-2-HYDROXYGLUTARATE DEHYDROGENASE, MITOCHONDRIAL"/>
    <property type="match status" value="1"/>
</dbReference>
<dbReference type="InterPro" id="IPR016166">
    <property type="entry name" value="FAD-bd_PCMH"/>
</dbReference>
<dbReference type="Gene3D" id="3.30.43.10">
    <property type="entry name" value="Uridine Diphospho-n-acetylenolpyruvylglucosamine Reductase, domain 2"/>
    <property type="match status" value="1"/>
</dbReference>
<sequence length="474" mass="49752">MSDHAALLRALAEIVGPANLLTEAGDLAGYASDGRGTTGSPLAVVRPSSAEQVLEIVRRTTETKVRLVPQGARTGLVAAGIAGPEGDAVLLSLERLARPPVIDPVNRTAEVDAGVPLSAINAAAAEHGLFFPIDLGADPSVGGMIAANTGGARFLRYGDVRRNLLGIELVTADAEPRLITLGAALWKNNVGLDLKQLLVGSSGSLGIVTRATLALSPKPVATVTAMIALDRAETATALLTALEGAFGTLLTAFEGISGPALDAALHHVPRLRDPFGGVRPDYAVLVELAAGAAFDAEWLEERLGATLMPWFERGAIRDTAVDRGDGLWAIRHAVPEGLRAAGKVVACDIALRRGDVMRFREDLAKRLSTIAPQLHILDFGHIGDGGLHFNMVWPAEAGPFDPEIGEAARAAVFVAVVEEYGGSFSAEHGIGPGNAHWYQRLVPEETRRLSGAVQRLMAPTPMGRVDFGLERAVL</sequence>
<dbReference type="Gene3D" id="3.30.465.10">
    <property type="match status" value="1"/>
</dbReference>
<evidence type="ECO:0000256" key="1">
    <source>
        <dbReference type="ARBA" id="ARBA00001974"/>
    </source>
</evidence>
<dbReference type="RefSeq" id="WP_222988041.1">
    <property type="nucleotide sequence ID" value="NZ_JAINVV010000001.1"/>
</dbReference>
<dbReference type="SUPFAM" id="SSF55103">
    <property type="entry name" value="FAD-linked oxidases, C-terminal domain"/>
    <property type="match status" value="1"/>
</dbReference>
<dbReference type="Pfam" id="PF02913">
    <property type="entry name" value="FAD-oxidase_C"/>
    <property type="match status" value="1"/>
</dbReference>
<proteinExistence type="predicted"/>
<keyword evidence="3" id="KW-0274">FAD</keyword>
<evidence type="ECO:0000256" key="2">
    <source>
        <dbReference type="ARBA" id="ARBA00022630"/>
    </source>
</evidence>
<organism evidence="6 7">
    <name type="scientific">Sphingomonas colocasiae</name>
    <dbReference type="NCBI Taxonomy" id="1848973"/>
    <lineage>
        <taxon>Bacteria</taxon>
        <taxon>Pseudomonadati</taxon>
        <taxon>Pseudomonadota</taxon>
        <taxon>Alphaproteobacteria</taxon>
        <taxon>Sphingomonadales</taxon>
        <taxon>Sphingomonadaceae</taxon>
        <taxon>Sphingomonas</taxon>
    </lineage>
</organism>
<name>A0ABS7PI16_9SPHN</name>
<dbReference type="InterPro" id="IPR016164">
    <property type="entry name" value="FAD-linked_Oxase-like_C"/>
</dbReference>
<dbReference type="PROSITE" id="PS51387">
    <property type="entry name" value="FAD_PCMH"/>
    <property type="match status" value="1"/>
</dbReference>
<keyword evidence="2" id="KW-0285">Flavoprotein</keyword>
<keyword evidence="7" id="KW-1185">Reference proteome</keyword>
<dbReference type="Gene3D" id="3.30.70.2740">
    <property type="match status" value="1"/>
</dbReference>
<dbReference type="InterPro" id="IPR004113">
    <property type="entry name" value="FAD-bd_oxidored_4_C"/>
</dbReference>
<evidence type="ECO:0000313" key="7">
    <source>
        <dbReference type="Proteomes" id="UP000706039"/>
    </source>
</evidence>
<accession>A0ABS7PI16</accession>
<evidence type="ECO:0000256" key="3">
    <source>
        <dbReference type="ARBA" id="ARBA00022827"/>
    </source>
</evidence>
<dbReference type="InterPro" id="IPR036318">
    <property type="entry name" value="FAD-bd_PCMH-like_sf"/>
</dbReference>
<gene>
    <name evidence="6" type="ORF">K7G82_01505</name>
</gene>
<dbReference type="PANTHER" id="PTHR43716:SF1">
    <property type="entry name" value="D-2-HYDROXYGLUTARATE DEHYDROGENASE, MITOCHONDRIAL"/>
    <property type="match status" value="1"/>
</dbReference>
<feature type="domain" description="FAD-binding PCMH-type" evidence="5">
    <location>
        <begin position="37"/>
        <end position="218"/>
    </location>
</feature>
<dbReference type="SUPFAM" id="SSF56176">
    <property type="entry name" value="FAD-binding/transporter-associated domain-like"/>
    <property type="match status" value="1"/>
</dbReference>
<comment type="caution">
    <text evidence="6">The sequence shown here is derived from an EMBL/GenBank/DDBJ whole genome shotgun (WGS) entry which is preliminary data.</text>
</comment>